<dbReference type="AlphaFoldDB" id="D6AEU2"/>
<protein>
    <submittedName>
        <fullName evidence="2">Predicted protein</fullName>
    </submittedName>
</protein>
<dbReference type="EMBL" id="DS999644">
    <property type="protein sequence ID" value="EFE76797.2"/>
    <property type="molecule type" value="Genomic_DNA"/>
</dbReference>
<gene>
    <name evidence="2" type="ORF">SSGG_04164</name>
</gene>
<proteinExistence type="predicted"/>
<sequence length="93" mass="9882">MALPLVKDVRRYQWTASTSKLAVDGPGVIRAAVDFDAHPDEGRAGPKGTCARIHELPEGAMRMRREGVRGHSSATPPTRIAPARVACPGAPTL</sequence>
<accession>D6AEU2</accession>
<reference evidence="3" key="1">
    <citation type="submission" date="2008-10" db="EMBL/GenBank/DDBJ databases">
        <authorList>
            <person name="Molnar K."/>
        </authorList>
    </citation>
    <scope>NUCLEOTIDE SEQUENCE [LARGE SCALE GENOMIC DNA]</scope>
    <source>
        <strain evidence="3">NRRL 15998</strain>
    </source>
</reference>
<feature type="region of interest" description="Disordered" evidence="1">
    <location>
        <begin position="65"/>
        <end position="93"/>
    </location>
</feature>
<name>D6AEU2_STRFL</name>
<evidence type="ECO:0000313" key="3">
    <source>
        <dbReference type="Proteomes" id="UP000003986"/>
    </source>
</evidence>
<evidence type="ECO:0000313" key="2">
    <source>
        <dbReference type="EMBL" id="EFE76797.2"/>
    </source>
</evidence>
<organism evidence="2 3">
    <name type="scientific">Streptomyces filamentosus NRRL 15998</name>
    <dbReference type="NCBI Taxonomy" id="457431"/>
    <lineage>
        <taxon>Bacteria</taxon>
        <taxon>Bacillati</taxon>
        <taxon>Actinomycetota</taxon>
        <taxon>Actinomycetes</taxon>
        <taxon>Kitasatosporales</taxon>
        <taxon>Streptomycetaceae</taxon>
        <taxon>Streptomyces</taxon>
    </lineage>
</organism>
<reference evidence="3" key="2">
    <citation type="submission" date="2008-12" db="EMBL/GenBank/DDBJ databases">
        <title>Annotation of Streptomyces roseosporus strain NRRL 15998.</title>
        <authorList>
            <consortium name="The Broad Institute Genome Sequencing Platform"/>
            <consortium name="Broad Institute Microbial Sequencing Center"/>
            <person name="Fischbach M."/>
            <person name="Ward D."/>
            <person name="Young S."/>
            <person name="Kodira C.D."/>
            <person name="Zeng Q."/>
            <person name="Koehrsen M."/>
            <person name="Godfrey P."/>
            <person name="Alvarado L."/>
            <person name="Berlin A.M."/>
            <person name="Borenstein D."/>
            <person name="Chen Z."/>
            <person name="Engels R."/>
            <person name="Freedman E."/>
            <person name="Gellesch M."/>
            <person name="Goldberg J."/>
            <person name="Griggs A."/>
            <person name="Gujja S."/>
            <person name="Heiman D.I."/>
            <person name="Hepburn T.A."/>
            <person name="Howarth C."/>
            <person name="Jen D."/>
            <person name="Larson L."/>
            <person name="Lewis B."/>
            <person name="Mehta T."/>
            <person name="Park D."/>
            <person name="Pearson M."/>
            <person name="Roberts A."/>
            <person name="Saif S."/>
            <person name="Shea T.D."/>
            <person name="Shenoy N."/>
            <person name="Sisk P."/>
            <person name="Stolte C."/>
            <person name="Sykes S.N."/>
            <person name="Walk T."/>
            <person name="White J."/>
            <person name="Yandava C."/>
            <person name="Straight P."/>
            <person name="Clardy J."/>
            <person name="Hung D."/>
            <person name="Kolter R."/>
            <person name="Mekalanos J."/>
            <person name="Walker S."/>
            <person name="Walsh C.T."/>
            <person name="Wieland B.L.C."/>
            <person name="Ilzarbe M."/>
            <person name="Galagan J."/>
            <person name="Nusbaum C."/>
            <person name="Birren B."/>
        </authorList>
    </citation>
    <scope>NUCLEOTIDE SEQUENCE [LARGE SCALE GENOMIC DNA]</scope>
    <source>
        <strain evidence="3">NRRL 15998</strain>
    </source>
</reference>
<dbReference type="Proteomes" id="UP000003986">
    <property type="component" value="Unassembled WGS sequence"/>
</dbReference>
<evidence type="ECO:0000256" key="1">
    <source>
        <dbReference type="SAM" id="MobiDB-lite"/>
    </source>
</evidence>